<dbReference type="Gene3D" id="3.40.50.2000">
    <property type="entry name" value="Glycogen Phosphorylase B"/>
    <property type="match status" value="1"/>
</dbReference>
<evidence type="ECO:0000313" key="2">
    <source>
        <dbReference type="EMBL" id="KIE41811.1"/>
    </source>
</evidence>
<protein>
    <recommendedName>
        <fullName evidence="1">Glycosyl transferase family 1 domain-containing protein</fullName>
    </recommendedName>
</protein>
<comment type="caution">
    <text evidence="2">The sequence shown here is derived from an EMBL/GenBank/DDBJ whole genome shotgun (WGS) entry which is preliminary data.</text>
</comment>
<dbReference type="InterPro" id="IPR001296">
    <property type="entry name" value="Glyco_trans_1"/>
</dbReference>
<proteinExistence type="predicted"/>
<organism evidence="2 3">
    <name type="scientific">Geobacter soli</name>
    <dbReference type="NCBI Taxonomy" id="1510391"/>
    <lineage>
        <taxon>Bacteria</taxon>
        <taxon>Pseudomonadati</taxon>
        <taxon>Thermodesulfobacteriota</taxon>
        <taxon>Desulfuromonadia</taxon>
        <taxon>Geobacterales</taxon>
        <taxon>Geobacteraceae</taxon>
        <taxon>Geobacter</taxon>
    </lineage>
</organism>
<dbReference type="GO" id="GO:0016757">
    <property type="term" value="F:glycosyltransferase activity"/>
    <property type="evidence" value="ECO:0007669"/>
    <property type="project" value="InterPro"/>
</dbReference>
<evidence type="ECO:0000259" key="1">
    <source>
        <dbReference type="Pfam" id="PF00534"/>
    </source>
</evidence>
<keyword evidence="3" id="KW-1185">Reference proteome</keyword>
<accession>A0A0C1QUB1</accession>
<dbReference type="PANTHER" id="PTHR12526">
    <property type="entry name" value="GLYCOSYLTRANSFERASE"/>
    <property type="match status" value="1"/>
</dbReference>
<dbReference type="SUPFAM" id="SSF53756">
    <property type="entry name" value="UDP-Glycosyltransferase/glycogen phosphorylase"/>
    <property type="match status" value="1"/>
</dbReference>
<evidence type="ECO:0000313" key="3">
    <source>
        <dbReference type="Proteomes" id="UP000031433"/>
    </source>
</evidence>
<dbReference type="EMBL" id="JXBL01000001">
    <property type="protein sequence ID" value="KIE41811.1"/>
    <property type="molecule type" value="Genomic_DNA"/>
</dbReference>
<dbReference type="PANTHER" id="PTHR12526:SF630">
    <property type="entry name" value="GLYCOSYLTRANSFERASE"/>
    <property type="match status" value="1"/>
</dbReference>
<name>A0A0C1QUB1_9BACT</name>
<dbReference type="Pfam" id="PF00534">
    <property type="entry name" value="Glycos_transf_1"/>
    <property type="match status" value="1"/>
</dbReference>
<dbReference type="CDD" id="cd03801">
    <property type="entry name" value="GT4_PimA-like"/>
    <property type="match status" value="1"/>
</dbReference>
<reference evidence="2 3" key="1">
    <citation type="submission" date="2015-01" db="EMBL/GenBank/DDBJ databases">
        <title>Genome sequence of the anaerobic bacterium Geobacter soli GSS01, a dissimilatory Fe(III) reducer from soil.</title>
        <authorList>
            <person name="Yang G."/>
            <person name="Zhou S."/>
        </authorList>
    </citation>
    <scope>NUCLEOTIDE SEQUENCE [LARGE SCALE GENOMIC DNA]</scope>
    <source>
        <strain evidence="2 3">GSS01</strain>
    </source>
</reference>
<sequence>MTITYPRRLYEARGFFLMAEAMDLLLDRYTDITLCFAGEIDNEKVRRELDRLISSYPGRISYCLTDFDDMATVYRTSDVVVIPTLYSEGTSLSLLEAMASGCCVVATDVGGLTDLVIDNYNGVLCEPTVASLTEALAEVIEDTEKRARLAACARETAVASFGKQRWQQKWRDILKAHLDV</sequence>
<gene>
    <name evidence="2" type="ORF">SE37_03790</name>
</gene>
<feature type="domain" description="Glycosyl transferase family 1" evidence="1">
    <location>
        <begin position="3"/>
        <end position="155"/>
    </location>
</feature>
<dbReference type="Proteomes" id="UP000031433">
    <property type="component" value="Unassembled WGS sequence"/>
</dbReference>
<dbReference type="AlphaFoldDB" id="A0A0C1QUB1"/>